<evidence type="ECO:0000313" key="1">
    <source>
        <dbReference type="EMBL" id="KAI4364378.1"/>
    </source>
</evidence>
<reference evidence="2" key="1">
    <citation type="journal article" date="2023" name="Front. Plant Sci.">
        <title>Chromosomal-level genome assembly of Melastoma candidum provides insights into trichome evolution.</title>
        <authorList>
            <person name="Zhong Y."/>
            <person name="Wu W."/>
            <person name="Sun C."/>
            <person name="Zou P."/>
            <person name="Liu Y."/>
            <person name="Dai S."/>
            <person name="Zhou R."/>
        </authorList>
    </citation>
    <scope>NUCLEOTIDE SEQUENCE [LARGE SCALE GENOMIC DNA]</scope>
</reference>
<accession>A0ACB9QCL1</accession>
<proteinExistence type="predicted"/>
<gene>
    <name evidence="1" type="ORF">MLD38_020476</name>
</gene>
<name>A0ACB9QCL1_9MYRT</name>
<keyword evidence="2" id="KW-1185">Reference proteome</keyword>
<evidence type="ECO:0000313" key="2">
    <source>
        <dbReference type="Proteomes" id="UP001057402"/>
    </source>
</evidence>
<comment type="caution">
    <text evidence="1">The sequence shown here is derived from an EMBL/GenBank/DDBJ whole genome shotgun (WGS) entry which is preliminary data.</text>
</comment>
<dbReference type="EMBL" id="CM042885">
    <property type="protein sequence ID" value="KAI4364378.1"/>
    <property type="molecule type" value="Genomic_DNA"/>
</dbReference>
<organism evidence="1 2">
    <name type="scientific">Melastoma candidum</name>
    <dbReference type="NCBI Taxonomy" id="119954"/>
    <lineage>
        <taxon>Eukaryota</taxon>
        <taxon>Viridiplantae</taxon>
        <taxon>Streptophyta</taxon>
        <taxon>Embryophyta</taxon>
        <taxon>Tracheophyta</taxon>
        <taxon>Spermatophyta</taxon>
        <taxon>Magnoliopsida</taxon>
        <taxon>eudicotyledons</taxon>
        <taxon>Gunneridae</taxon>
        <taxon>Pentapetalae</taxon>
        <taxon>rosids</taxon>
        <taxon>malvids</taxon>
        <taxon>Myrtales</taxon>
        <taxon>Melastomataceae</taxon>
        <taxon>Melastomatoideae</taxon>
        <taxon>Melastomateae</taxon>
        <taxon>Melastoma</taxon>
    </lineage>
</organism>
<protein>
    <submittedName>
        <fullName evidence="1">Uncharacterized protein</fullName>
    </submittedName>
</protein>
<dbReference type="Proteomes" id="UP001057402">
    <property type="component" value="Chromosome 6"/>
</dbReference>
<sequence>MAIVYAPTTLPLASSPSITSFPPPPDAPPAVISFRTCRNLEHIEQMHCRVVKTRGSAVLSLIAACVEVGSPESLSYAVKAFRCCSKEEKFAGSCSYVLNSLLRGCSSAGLGEDALFVYVKMVEMGIVPDKYSFTFLLNACAKLAGLVECLQAHGVVVKMGLSEDLFVGNSLIHCYCECRRVVDGRKVFDEMSERNLVSWTSLICGYARSNSPEEAISLFFNMMRDGVKPNAITVVGAVSACSRLQDRELGERVHGYIHGNDVELNDYVTNALVDMYMKCGDFDAARKIYEDCHDRNLVLFNTVLSNYVRVGMTREVVRIVDQMWQSDVRPDRVTALTLLSASADFGQLKIGKQCHCYVMRNGLLHSENVGTAIIDMYVKCGKPELARAVFDALLRKPVASWNSLVGGYLRNGNLESARKIFDEMPRRDVVSYNTLIGGFVQETRFDEAIGLFREMQRVGIKPDRITLASIATACGIVGALGVAKWILFYIEHEGIECDVHLFTALIDMFGRCGDPVTAMRVFEKMKRRDPSAWTAIIRAMAASGCGKLAVDLFDKMIQEGYKPDDVTLVGVLTACSHCGLVDEGRRIFRSMEGEHGISPQIIHYGCMVDMLARAGHLEEAMQFIKGMPIEPNDIIWRSLLSACRVHKDDDMASYAASRLEESSPGGTGTAVILSNVYASMGKWSDVRRVRLEMNENGMLKLPGCSSVEINGAIHEFTAGDESHPKIRHIERMLSEIDTRIRDVGYVPNTSDVTLNMDEEEKGVAVGGHSEKLAMAYALISTDKGRNVRVVKNLRTCGDCHGYAKAVSKVYGREIVIRDKARFHFFRDGFCSCNDSW</sequence>